<sequence>MTPAARHEAAIAVLADIFTRHRPASEALADWGKAHRFAGSGDRNAIGTLVFDVLRKRSSLAWRIGGDTPRDLVLALAAFENGTLDAAARLFTGERFAPQALSADEEARLAAPRSLDDADEPIRGDYPAWLDSRLARVYGEGRAGEVAAMSQRAPLDLRVNTLKSDRAHMLAHLAAYGAGPGRFAPAAIRIPAPQGSARAPHIESEAAYQKGQIEIQDEGSQIAALLADARPGMQVADLCAGGGGKTLALAASMENRGQLYAWDADRHRLAPIHQRLERAGVRNCQVLAPGNAAVLEDLQGRLDRVVLDVPCTGSGTWRRRPDAKWRLRETAISVRVSEQDAILHHAARLLKPGGELVYITCSLLAEENEERIAAYLCTEPGRAFAPVDHTARWRRLMGGEPPAQPPAFDHFSGLRLSPKASQTDAFYVCALQKAPISTTPH</sequence>
<dbReference type="PANTHER" id="PTHR22807:SF53">
    <property type="entry name" value="RIBOSOMAL RNA SMALL SUBUNIT METHYLTRANSFERASE B-RELATED"/>
    <property type="match status" value="1"/>
</dbReference>
<keyword evidence="4 5" id="KW-0694">RNA-binding</keyword>
<dbReference type="STRING" id="1827387.A4S15_14465"/>
<reference evidence="7 8" key="1">
    <citation type="journal article" date="2017" name="Water Res.">
        <title>Comammox in drinking water systems.</title>
        <authorList>
            <person name="Wang Y."/>
            <person name="Ma L."/>
            <person name="Mao Y."/>
            <person name="Jiang X."/>
            <person name="Xia Y."/>
            <person name="Yu K."/>
            <person name="Li B."/>
            <person name="Zhang T."/>
        </authorList>
    </citation>
    <scope>NUCLEOTIDE SEQUENCE [LARGE SCALE GENOMIC DNA]</scope>
    <source>
        <strain evidence="7">SG_bin8</strain>
    </source>
</reference>
<dbReference type="AlphaFoldDB" id="A0A1W9I1Y9"/>
<comment type="similarity">
    <text evidence="5">Belongs to the class I-like SAM-binding methyltransferase superfamily. RsmB/NOP family.</text>
</comment>
<evidence type="ECO:0000313" key="8">
    <source>
        <dbReference type="Proteomes" id="UP000192872"/>
    </source>
</evidence>
<comment type="caution">
    <text evidence="5">Lacks conserved residue(s) required for the propagation of feature annotation.</text>
</comment>
<evidence type="ECO:0000256" key="2">
    <source>
        <dbReference type="ARBA" id="ARBA00022679"/>
    </source>
</evidence>
<keyword evidence="3 5" id="KW-0949">S-adenosyl-L-methionine</keyword>
<feature type="domain" description="SAM-dependent MTase RsmB/NOP-type" evidence="6">
    <location>
        <begin position="145"/>
        <end position="434"/>
    </location>
</feature>
<dbReference type="InterPro" id="IPR029063">
    <property type="entry name" value="SAM-dependent_MTases_sf"/>
</dbReference>
<evidence type="ECO:0000313" key="7">
    <source>
        <dbReference type="EMBL" id="OQW53768.1"/>
    </source>
</evidence>
<keyword evidence="2 5" id="KW-0808">Transferase</keyword>
<dbReference type="PANTHER" id="PTHR22807">
    <property type="entry name" value="NOP2 YEAST -RELATED NOL1/NOP2/FMU SUN DOMAIN-CONTAINING"/>
    <property type="match status" value="1"/>
</dbReference>
<dbReference type="GO" id="GO:0008173">
    <property type="term" value="F:RNA methyltransferase activity"/>
    <property type="evidence" value="ECO:0007669"/>
    <property type="project" value="InterPro"/>
</dbReference>
<evidence type="ECO:0000256" key="3">
    <source>
        <dbReference type="ARBA" id="ARBA00022691"/>
    </source>
</evidence>
<dbReference type="Gene3D" id="3.40.50.150">
    <property type="entry name" value="Vaccinia Virus protein VP39"/>
    <property type="match status" value="1"/>
</dbReference>
<dbReference type="PROSITE" id="PS51686">
    <property type="entry name" value="SAM_MT_RSMB_NOP"/>
    <property type="match status" value="1"/>
</dbReference>
<accession>A0A1W9I1Y9</accession>
<dbReference type="SUPFAM" id="SSF53335">
    <property type="entry name" value="S-adenosyl-L-methionine-dependent methyltransferases"/>
    <property type="match status" value="1"/>
</dbReference>
<name>A0A1W9I1Y9_9HYPH</name>
<dbReference type="GO" id="GO:0003723">
    <property type="term" value="F:RNA binding"/>
    <property type="evidence" value="ECO:0007669"/>
    <property type="project" value="UniProtKB-UniRule"/>
</dbReference>
<feature type="binding site" evidence="5">
    <location>
        <position position="308"/>
    </location>
    <ligand>
        <name>S-adenosyl-L-methionine</name>
        <dbReference type="ChEBI" id="CHEBI:59789"/>
    </ligand>
</feature>
<dbReference type="InterPro" id="IPR001678">
    <property type="entry name" value="MeTrfase_RsmB-F_NOP2_dom"/>
</dbReference>
<dbReference type="Pfam" id="PF22458">
    <property type="entry name" value="RsmF-B_ferredox"/>
    <property type="match status" value="1"/>
</dbReference>
<evidence type="ECO:0000256" key="1">
    <source>
        <dbReference type="ARBA" id="ARBA00022603"/>
    </source>
</evidence>
<dbReference type="InterPro" id="IPR049560">
    <property type="entry name" value="MeTrfase_RsmB-F_NOP2_cat"/>
</dbReference>
<dbReference type="GO" id="GO:0001510">
    <property type="term" value="P:RNA methylation"/>
    <property type="evidence" value="ECO:0007669"/>
    <property type="project" value="InterPro"/>
</dbReference>
<gene>
    <name evidence="7" type="ORF">A4S15_14465</name>
</gene>
<dbReference type="CDD" id="cd02440">
    <property type="entry name" value="AdoMet_MTases"/>
    <property type="match status" value="1"/>
</dbReference>
<dbReference type="EMBL" id="LWDL01000006">
    <property type="protein sequence ID" value="OQW53768.1"/>
    <property type="molecule type" value="Genomic_DNA"/>
</dbReference>
<dbReference type="Pfam" id="PF01189">
    <property type="entry name" value="Methyltr_RsmB-F"/>
    <property type="match status" value="1"/>
</dbReference>
<dbReference type="InterPro" id="IPR054728">
    <property type="entry name" value="RsmB-like_ferredoxin"/>
</dbReference>
<evidence type="ECO:0000259" key="6">
    <source>
        <dbReference type="PROSITE" id="PS51686"/>
    </source>
</evidence>
<feature type="binding site" evidence="5">
    <location>
        <position position="263"/>
    </location>
    <ligand>
        <name>S-adenosyl-L-methionine</name>
        <dbReference type="ChEBI" id="CHEBI:59789"/>
    </ligand>
</feature>
<keyword evidence="1 5" id="KW-0489">Methyltransferase</keyword>
<proteinExistence type="inferred from homology"/>
<dbReference type="PRINTS" id="PR02008">
    <property type="entry name" value="RCMTFAMILY"/>
</dbReference>
<dbReference type="InterPro" id="IPR023267">
    <property type="entry name" value="RCMT"/>
</dbReference>
<evidence type="ECO:0000256" key="4">
    <source>
        <dbReference type="ARBA" id="ARBA00022884"/>
    </source>
</evidence>
<dbReference type="Proteomes" id="UP000192872">
    <property type="component" value="Unassembled WGS sequence"/>
</dbReference>
<dbReference type="RefSeq" id="WP_376800528.1">
    <property type="nucleotide sequence ID" value="NZ_DBNB01000029.1"/>
</dbReference>
<protein>
    <recommendedName>
        <fullName evidence="6">SAM-dependent MTase RsmB/NOP-type domain-containing protein</fullName>
    </recommendedName>
</protein>
<evidence type="ECO:0000256" key="5">
    <source>
        <dbReference type="PROSITE-ProRule" id="PRU01023"/>
    </source>
</evidence>
<comment type="caution">
    <text evidence="7">The sequence shown here is derived from an EMBL/GenBank/DDBJ whole genome shotgun (WGS) entry which is preliminary data.</text>
</comment>
<organism evidence="7 8">
    <name type="scientific">Candidatus Raskinella chloraquaticus</name>
    <dbReference type="NCBI Taxonomy" id="1951219"/>
    <lineage>
        <taxon>Bacteria</taxon>
        <taxon>Pseudomonadati</taxon>
        <taxon>Pseudomonadota</taxon>
        <taxon>Alphaproteobacteria</taxon>
        <taxon>Hyphomicrobiales</taxon>
        <taxon>Phreatobacteraceae</taxon>
        <taxon>Candidatus Raskinella</taxon>
    </lineage>
</organism>
<feature type="active site" description="Nucleophile" evidence="5">
    <location>
        <position position="361"/>
    </location>
</feature>